<gene>
    <name evidence="3" type="primary">LOC115887796</name>
</gene>
<evidence type="ECO:0000256" key="1">
    <source>
        <dbReference type="SAM" id="MobiDB-lite"/>
    </source>
</evidence>
<dbReference type="InParanoid" id="A0A6J2YGM5"/>
<keyword evidence="3" id="KW-0808">Transferase</keyword>
<protein>
    <submittedName>
        <fullName evidence="3">Probable serine/threonine-protein kinase DDB_G0276461</fullName>
    </submittedName>
</protein>
<dbReference type="OrthoDB" id="6818921at2759"/>
<dbReference type="GeneID" id="115887796"/>
<keyword evidence="3" id="KW-0418">Kinase</keyword>
<accession>A0A6J2YGM5</accession>
<evidence type="ECO:0000313" key="3">
    <source>
        <dbReference type="RefSeq" id="XP_030763153.1"/>
    </source>
</evidence>
<proteinExistence type="predicted"/>
<dbReference type="AlphaFoldDB" id="A0A6J2YGM5"/>
<dbReference type="RefSeq" id="XP_030763153.1">
    <property type="nucleotide sequence ID" value="XM_030907293.1"/>
</dbReference>
<dbReference type="GO" id="GO:0016301">
    <property type="term" value="F:kinase activity"/>
    <property type="evidence" value="ECO:0007669"/>
    <property type="project" value="UniProtKB-KW"/>
</dbReference>
<dbReference type="Proteomes" id="UP000504635">
    <property type="component" value="Unplaced"/>
</dbReference>
<reference evidence="3" key="1">
    <citation type="submission" date="2025-08" db="UniProtKB">
        <authorList>
            <consortium name="RefSeq"/>
        </authorList>
    </citation>
    <scope>IDENTIFICATION</scope>
    <source>
        <tissue evidence="3">Gonads</tissue>
    </source>
</reference>
<evidence type="ECO:0000313" key="2">
    <source>
        <dbReference type="Proteomes" id="UP000504635"/>
    </source>
</evidence>
<dbReference type="KEGG" id="soy:115887796"/>
<sequence>MNNFKPELLNCVPNFDGNPNDLNRYLATCQSLIDNFYIITEPNNFQNVYLLNCLFGKLSGNAKLVINVSNVSTWKELKETLYRNFADQRDEACLNRDLVMLRQSPNESPNQFYDKILHILNLLCSFVDIHETEQNSKNLKRKLYTDLALKTYLSGLREPLGTTIRCMRPTDLPTALQYVTQEHNTKYLQNFQNIPKLTVPVHKPPSFQPRLFQMSKFQPQNFRNNFQPQFSQNTPRQPFNAFNMHTPYNSFSARPSFPSQPIPIRPNFNNIPHRFPTNSQVFGKPNQNSQTNVFKPNPNQPFPKPTPMSISTRQTSNIKPNFNNNYPPPQKFVSEELCNTQMENVNQIDYEENNFQNLENNDENNYYEYGQTDMSENENYSEHQQQFEQYTQPDENFQDTLVTNTDT</sequence>
<feature type="region of interest" description="Disordered" evidence="1">
    <location>
        <begin position="375"/>
        <end position="407"/>
    </location>
</feature>
<name>A0A6J2YGM5_SITOR</name>
<keyword evidence="2" id="KW-1185">Reference proteome</keyword>
<organism evidence="2 3">
    <name type="scientific">Sitophilus oryzae</name>
    <name type="common">Rice weevil</name>
    <name type="synonym">Curculio oryzae</name>
    <dbReference type="NCBI Taxonomy" id="7048"/>
    <lineage>
        <taxon>Eukaryota</taxon>
        <taxon>Metazoa</taxon>
        <taxon>Ecdysozoa</taxon>
        <taxon>Arthropoda</taxon>
        <taxon>Hexapoda</taxon>
        <taxon>Insecta</taxon>
        <taxon>Pterygota</taxon>
        <taxon>Neoptera</taxon>
        <taxon>Endopterygota</taxon>
        <taxon>Coleoptera</taxon>
        <taxon>Polyphaga</taxon>
        <taxon>Cucujiformia</taxon>
        <taxon>Curculionidae</taxon>
        <taxon>Dryophthorinae</taxon>
        <taxon>Sitophilus</taxon>
    </lineage>
</organism>